<sequence length="668" mass="73245">MDKTTNSLQIKIMVPVLVLFALIMVGMSLFIYNQTVKSKQQQGIVFTETVRLSFENAMTARQTAEEVMEREMLGQAALLSLLVEKGTNHNELVQLAERAGIDEFWITDGSGVNILTNVGPDIDFDFGADPKGQAYEFMDLITGLRDQVSQPAMIRDITPDLYKYVGVTGWSDERIVQVGRNGLLLEALEEAIGVDFLLEQLQKDLTGEVLFAGLLDQDGTFLVATKGEASSFDLFDQGKATFYEGTDIAFLSGHYLGIKATFYQAPLQDGKTLVIAYSNDILTYIRNTTIIAALAGLLLGGLSLFFIVNQQMKPLHQLNEALQAIREGDGDLTKRLQFKSNDEIGSLAHSTNAMIETLQKTLQKVKAATEEYNEASHNMQKITEEVSMANQQVAEETQQVSMDAQESDQKLKEMNGQINEMASFVSQVAQIAEETNSSTAKANAIVKKGRTVLADANDKIQQIDNNNETNNQIIDRLAAKSKQIEDILIMISQIAAQTNLLALNAAIEAARAGESGRGFAVVAEEVRKLAEDSVGSTEEISKIVKDIQGEIGNIVEKRSKYNEDIKAGLQSFGTVEEVFDQIDASSQEVVGRIMTITEKNQLLASRWDDLVNQVEAVRQSSKRTVGNAENIAAVTEEQAAAMTEITNSAAFLVSTSEELDKVLAGYKV</sequence>
<dbReference type="EMBL" id="CP045875">
    <property type="protein sequence ID" value="QGG48912.1"/>
    <property type="molecule type" value="Genomic_DNA"/>
</dbReference>
<gene>
    <name evidence="8" type="ORF">FTV88_2823</name>
</gene>
<dbReference type="GO" id="GO:0007165">
    <property type="term" value="P:signal transduction"/>
    <property type="evidence" value="ECO:0007669"/>
    <property type="project" value="UniProtKB-KW"/>
</dbReference>
<keyword evidence="5" id="KW-1133">Transmembrane helix</keyword>
<dbReference type="GO" id="GO:0016020">
    <property type="term" value="C:membrane"/>
    <property type="evidence" value="ECO:0007669"/>
    <property type="project" value="InterPro"/>
</dbReference>
<keyword evidence="5" id="KW-0812">Transmembrane</keyword>
<dbReference type="RefSeq" id="WP_153725989.1">
    <property type="nucleotide sequence ID" value="NZ_CP045875.1"/>
</dbReference>
<evidence type="ECO:0000313" key="9">
    <source>
        <dbReference type="Proteomes" id="UP000366051"/>
    </source>
</evidence>
<dbReference type="InterPro" id="IPR004089">
    <property type="entry name" value="MCPsignal_dom"/>
</dbReference>
<dbReference type="Gene3D" id="1.10.287.950">
    <property type="entry name" value="Methyl-accepting chemotaxis protein"/>
    <property type="match status" value="1"/>
</dbReference>
<accession>A0A5Q2N6C4</accession>
<reference evidence="9" key="1">
    <citation type="submission" date="2019-11" db="EMBL/GenBank/DDBJ databases">
        <title>Genome sequence of Heliorestis convoluta strain HH, an alkaliphilic and minimalistic phototrophic bacterium from a soda lake in Egypt.</title>
        <authorList>
            <person name="Dewey E.D."/>
            <person name="Stokes L.M."/>
            <person name="Burchell B.M."/>
            <person name="Shaffer K.N."/>
            <person name="Huntington A.M."/>
            <person name="Baker J.M."/>
            <person name="Nadendla S."/>
            <person name="Giglio M.G."/>
            <person name="Touchman J.W."/>
            <person name="Blankenship R.E."/>
            <person name="Madigan M.T."/>
            <person name="Sattley W.M."/>
        </authorList>
    </citation>
    <scope>NUCLEOTIDE SEQUENCE [LARGE SCALE GENOMIC DNA]</scope>
    <source>
        <strain evidence="9">HH</strain>
    </source>
</reference>
<evidence type="ECO:0000256" key="2">
    <source>
        <dbReference type="ARBA" id="ARBA00029447"/>
    </source>
</evidence>
<evidence type="ECO:0000256" key="4">
    <source>
        <dbReference type="SAM" id="Coils"/>
    </source>
</evidence>
<dbReference type="KEGG" id="hcv:FTV88_2823"/>
<organism evidence="8 9">
    <name type="scientific">Heliorestis convoluta</name>
    <dbReference type="NCBI Taxonomy" id="356322"/>
    <lineage>
        <taxon>Bacteria</taxon>
        <taxon>Bacillati</taxon>
        <taxon>Bacillota</taxon>
        <taxon>Clostridia</taxon>
        <taxon>Eubacteriales</taxon>
        <taxon>Heliobacteriaceae</taxon>
        <taxon>Heliorestis</taxon>
    </lineage>
</organism>
<name>A0A5Q2N6C4_9FIRM</name>
<dbReference type="OrthoDB" id="369835at2"/>
<dbReference type="SMART" id="SM00283">
    <property type="entry name" value="MA"/>
    <property type="match status" value="1"/>
</dbReference>
<feature type="transmembrane region" description="Helical" evidence="5">
    <location>
        <begin position="290"/>
        <end position="308"/>
    </location>
</feature>
<dbReference type="CDD" id="cd06225">
    <property type="entry name" value="HAMP"/>
    <property type="match status" value="1"/>
</dbReference>
<dbReference type="PROSITE" id="PS50885">
    <property type="entry name" value="HAMP"/>
    <property type="match status" value="1"/>
</dbReference>
<evidence type="ECO:0000256" key="3">
    <source>
        <dbReference type="PROSITE-ProRule" id="PRU00284"/>
    </source>
</evidence>
<feature type="coiled-coil region" evidence="4">
    <location>
        <begin position="355"/>
        <end position="399"/>
    </location>
</feature>
<protein>
    <submittedName>
        <fullName evidence="8">Methyl-accepting chemotaxis protein</fullName>
    </submittedName>
</protein>
<evidence type="ECO:0000256" key="5">
    <source>
        <dbReference type="SAM" id="Phobius"/>
    </source>
</evidence>
<evidence type="ECO:0000256" key="1">
    <source>
        <dbReference type="ARBA" id="ARBA00023224"/>
    </source>
</evidence>
<keyword evidence="9" id="KW-1185">Reference proteome</keyword>
<feature type="domain" description="HAMP" evidence="7">
    <location>
        <begin position="309"/>
        <end position="363"/>
    </location>
</feature>
<evidence type="ECO:0000313" key="8">
    <source>
        <dbReference type="EMBL" id="QGG48912.1"/>
    </source>
</evidence>
<evidence type="ECO:0000259" key="6">
    <source>
        <dbReference type="PROSITE" id="PS50111"/>
    </source>
</evidence>
<dbReference type="SUPFAM" id="SSF58104">
    <property type="entry name" value="Methyl-accepting chemotaxis protein (MCP) signaling domain"/>
    <property type="match status" value="1"/>
</dbReference>
<evidence type="ECO:0000259" key="7">
    <source>
        <dbReference type="PROSITE" id="PS50885"/>
    </source>
</evidence>
<dbReference type="PANTHER" id="PTHR32089:SF112">
    <property type="entry name" value="LYSOZYME-LIKE PROTEIN-RELATED"/>
    <property type="match status" value="1"/>
</dbReference>
<feature type="domain" description="Methyl-accepting transducer" evidence="6">
    <location>
        <begin position="382"/>
        <end position="653"/>
    </location>
</feature>
<dbReference type="InterPro" id="IPR003660">
    <property type="entry name" value="HAMP_dom"/>
</dbReference>
<keyword evidence="4" id="KW-0175">Coiled coil</keyword>
<dbReference type="PANTHER" id="PTHR32089">
    <property type="entry name" value="METHYL-ACCEPTING CHEMOTAXIS PROTEIN MCPB"/>
    <property type="match status" value="1"/>
</dbReference>
<dbReference type="AlphaFoldDB" id="A0A5Q2N6C4"/>
<dbReference type="Gene3D" id="6.10.340.10">
    <property type="match status" value="1"/>
</dbReference>
<keyword evidence="1 3" id="KW-0807">Transducer</keyword>
<feature type="transmembrane region" description="Helical" evidence="5">
    <location>
        <begin position="12"/>
        <end position="32"/>
    </location>
</feature>
<keyword evidence="5" id="KW-0472">Membrane</keyword>
<dbReference type="SMART" id="SM00304">
    <property type="entry name" value="HAMP"/>
    <property type="match status" value="1"/>
</dbReference>
<dbReference type="Pfam" id="PF00015">
    <property type="entry name" value="MCPsignal"/>
    <property type="match status" value="1"/>
</dbReference>
<dbReference type="PROSITE" id="PS50111">
    <property type="entry name" value="CHEMOTAXIS_TRANSDUC_2"/>
    <property type="match status" value="1"/>
</dbReference>
<comment type="similarity">
    <text evidence="2">Belongs to the methyl-accepting chemotaxis (MCP) protein family.</text>
</comment>
<dbReference type="Pfam" id="PF00672">
    <property type="entry name" value="HAMP"/>
    <property type="match status" value="1"/>
</dbReference>
<dbReference type="Proteomes" id="UP000366051">
    <property type="component" value="Chromosome"/>
</dbReference>
<proteinExistence type="inferred from homology"/>